<evidence type="ECO:0000256" key="4">
    <source>
        <dbReference type="ARBA" id="ARBA00023002"/>
    </source>
</evidence>
<organism evidence="8 9">
    <name type="scientific">Ktedonosporobacter rubrisoli</name>
    <dbReference type="NCBI Taxonomy" id="2509675"/>
    <lineage>
        <taxon>Bacteria</taxon>
        <taxon>Bacillati</taxon>
        <taxon>Chloroflexota</taxon>
        <taxon>Ktedonobacteria</taxon>
        <taxon>Ktedonobacterales</taxon>
        <taxon>Ktedonosporobacteraceae</taxon>
        <taxon>Ktedonosporobacter</taxon>
    </lineage>
</organism>
<accession>A0A4P6JT00</accession>
<reference evidence="8 9" key="1">
    <citation type="submission" date="2019-01" db="EMBL/GenBank/DDBJ databases">
        <title>Ktedonosporobacter rubrisoli SCAWS-G2.</title>
        <authorList>
            <person name="Huang Y."/>
            <person name="Yan B."/>
        </authorList>
    </citation>
    <scope>NUCLEOTIDE SEQUENCE [LARGE SCALE GENOMIC DNA]</scope>
    <source>
        <strain evidence="8 9">SCAWS-G2</strain>
    </source>
</reference>
<evidence type="ECO:0000256" key="3">
    <source>
        <dbReference type="ARBA" id="ARBA00022833"/>
    </source>
</evidence>
<evidence type="ECO:0000259" key="7">
    <source>
        <dbReference type="Pfam" id="PF08240"/>
    </source>
</evidence>
<evidence type="ECO:0000259" key="6">
    <source>
        <dbReference type="Pfam" id="PF00107"/>
    </source>
</evidence>
<dbReference type="InterPro" id="IPR002328">
    <property type="entry name" value="ADH_Zn_CS"/>
</dbReference>
<name>A0A4P6JT00_KTERU</name>
<dbReference type="Gene3D" id="3.90.180.10">
    <property type="entry name" value="Medium-chain alcohol dehydrogenases, catalytic domain"/>
    <property type="match status" value="1"/>
</dbReference>
<keyword evidence="3 5" id="KW-0862">Zinc</keyword>
<evidence type="ECO:0000256" key="1">
    <source>
        <dbReference type="ARBA" id="ARBA00001947"/>
    </source>
</evidence>
<dbReference type="InterPro" id="IPR013149">
    <property type="entry name" value="ADH-like_C"/>
</dbReference>
<evidence type="ECO:0000313" key="9">
    <source>
        <dbReference type="Proteomes" id="UP000290365"/>
    </source>
</evidence>
<comment type="cofactor">
    <cofactor evidence="1 5">
        <name>Zn(2+)</name>
        <dbReference type="ChEBI" id="CHEBI:29105"/>
    </cofactor>
</comment>
<dbReference type="GO" id="GO:0016491">
    <property type="term" value="F:oxidoreductase activity"/>
    <property type="evidence" value="ECO:0007669"/>
    <property type="project" value="UniProtKB-KW"/>
</dbReference>
<evidence type="ECO:0000256" key="2">
    <source>
        <dbReference type="ARBA" id="ARBA00022723"/>
    </source>
</evidence>
<dbReference type="RefSeq" id="WP_129889740.1">
    <property type="nucleotide sequence ID" value="NZ_CP035758.1"/>
</dbReference>
<proteinExistence type="inferred from homology"/>
<dbReference type="PANTHER" id="PTHR42813:SF2">
    <property type="entry name" value="DEHYDROGENASE, ZINC-CONTAINING, PUTATIVE (AFU_ORTHOLOGUE AFUA_2G02810)-RELATED"/>
    <property type="match status" value="1"/>
</dbReference>
<dbReference type="InterPro" id="IPR036291">
    <property type="entry name" value="NAD(P)-bd_dom_sf"/>
</dbReference>
<dbReference type="Pfam" id="PF08240">
    <property type="entry name" value="ADH_N"/>
    <property type="match status" value="1"/>
</dbReference>
<dbReference type="SUPFAM" id="SSF50129">
    <property type="entry name" value="GroES-like"/>
    <property type="match status" value="1"/>
</dbReference>
<dbReference type="PANTHER" id="PTHR42813">
    <property type="entry name" value="ZINC-TYPE ALCOHOL DEHYDROGENASE-LIKE"/>
    <property type="match status" value="1"/>
</dbReference>
<dbReference type="AlphaFoldDB" id="A0A4P6JT00"/>
<feature type="domain" description="Alcohol dehydrogenase-like C-terminal" evidence="6">
    <location>
        <begin position="196"/>
        <end position="277"/>
    </location>
</feature>
<dbReference type="Proteomes" id="UP000290365">
    <property type="component" value="Chromosome"/>
</dbReference>
<evidence type="ECO:0000256" key="5">
    <source>
        <dbReference type="RuleBase" id="RU361277"/>
    </source>
</evidence>
<dbReference type="OrthoDB" id="9765861at2"/>
<keyword evidence="4" id="KW-0560">Oxidoreductase</keyword>
<gene>
    <name evidence="8" type="ORF">EPA93_22940</name>
</gene>
<dbReference type="InterPro" id="IPR011032">
    <property type="entry name" value="GroES-like_sf"/>
</dbReference>
<keyword evidence="9" id="KW-1185">Reference proteome</keyword>
<dbReference type="EMBL" id="CP035758">
    <property type="protein sequence ID" value="QBD78687.1"/>
    <property type="molecule type" value="Genomic_DNA"/>
</dbReference>
<dbReference type="SUPFAM" id="SSF51735">
    <property type="entry name" value="NAD(P)-binding Rossmann-fold domains"/>
    <property type="match status" value="1"/>
</dbReference>
<feature type="domain" description="Alcohol dehydrogenase-like N-terminal" evidence="7">
    <location>
        <begin position="25"/>
        <end position="156"/>
    </location>
</feature>
<dbReference type="InterPro" id="IPR013154">
    <property type="entry name" value="ADH-like_N"/>
</dbReference>
<dbReference type="Gene3D" id="3.40.50.720">
    <property type="entry name" value="NAD(P)-binding Rossmann-like Domain"/>
    <property type="match status" value="1"/>
</dbReference>
<evidence type="ECO:0000313" key="8">
    <source>
        <dbReference type="EMBL" id="QBD78687.1"/>
    </source>
</evidence>
<sequence length="389" mass="42389">MKALCWYGTHDVRVENVPDPQILNPRDAIVKISSTAICGSDLHLYDGYIPTMRKGDILGHEFMGEVVDIGSQVKHVRKGDRVVVPFAIACGQCFYCRKGLWALCDNSNPNAWMAEGLYGFSAAGLYGYSHLYGGYAGGQAEFARVPFADVGLLKIPDTIEDEKVLFLSDILPTAYMAAENCDIQPGDCIAIWGCGPVGQLAIKCAYLLGAERVIAIDNVPERLRLAESAGQAETINGSEADVVEELKQRTGGRGPDACIDAVGLEAHGRTVYDTLEKAKQAVHLATDRPAALREAIQACRKGGTVSIPGVYGGYLDKFPMGAAFAKGLTLRMGQTHVQRYLHPLLERIMRAEIDSSFIISHRLRLDDAPEAYRTFKHKEDGCIKVVLTP</sequence>
<dbReference type="PROSITE" id="PS00059">
    <property type="entry name" value="ADH_ZINC"/>
    <property type="match status" value="1"/>
</dbReference>
<dbReference type="Pfam" id="PF00107">
    <property type="entry name" value="ADH_zinc_N"/>
    <property type="match status" value="1"/>
</dbReference>
<keyword evidence="2 5" id="KW-0479">Metal-binding</keyword>
<dbReference type="GO" id="GO:0008270">
    <property type="term" value="F:zinc ion binding"/>
    <property type="evidence" value="ECO:0007669"/>
    <property type="project" value="InterPro"/>
</dbReference>
<dbReference type="CDD" id="cd08283">
    <property type="entry name" value="FDH_like_1"/>
    <property type="match status" value="1"/>
</dbReference>
<protein>
    <submittedName>
        <fullName evidence="8">Glutathione-dependent formaldehyde dehydrogenase</fullName>
    </submittedName>
</protein>
<dbReference type="KEGG" id="kbs:EPA93_22940"/>
<comment type="similarity">
    <text evidence="5">Belongs to the zinc-containing alcohol dehydrogenase family.</text>
</comment>